<dbReference type="SUPFAM" id="SSF49265">
    <property type="entry name" value="Fibronectin type III"/>
    <property type="match status" value="2"/>
</dbReference>
<dbReference type="Gene3D" id="2.60.40.10">
    <property type="entry name" value="Immunoglobulins"/>
    <property type="match status" value="2"/>
</dbReference>
<evidence type="ECO:0000313" key="19">
    <source>
        <dbReference type="RefSeq" id="XP_054830352.1"/>
    </source>
</evidence>
<dbReference type="FunFam" id="2.60.40.10:FF:001547">
    <property type="entry name" value="Cytokine receptor-like factor 2"/>
    <property type="match status" value="1"/>
</dbReference>
<keyword evidence="5 14" id="KW-1133">Transmembrane helix</keyword>
<dbReference type="Pfam" id="PF21604">
    <property type="entry name" value="CRLF2_D1"/>
    <property type="match status" value="1"/>
</dbReference>
<dbReference type="RefSeq" id="XP_054830352.1">
    <property type="nucleotide sequence ID" value="XM_054974377.1"/>
</dbReference>
<feature type="compositionally biased region" description="Basic and acidic residues" evidence="13">
    <location>
        <begin position="316"/>
        <end position="330"/>
    </location>
</feature>
<keyword evidence="4 15" id="KW-0732">Signal</keyword>
<comment type="subcellular location">
    <subcellularLocation>
        <location evidence="1">Membrane</location>
        <topology evidence="1">Single-pass type I membrane protein</topology>
    </subcellularLocation>
</comment>
<evidence type="ECO:0000256" key="9">
    <source>
        <dbReference type="ARBA" id="ARBA00023180"/>
    </source>
</evidence>
<dbReference type="KEGG" id="emc:129326213"/>
<evidence type="ECO:0000256" key="12">
    <source>
        <dbReference type="ARBA" id="ARBA00077227"/>
    </source>
</evidence>
<evidence type="ECO:0000256" key="8">
    <source>
        <dbReference type="ARBA" id="ARBA00023170"/>
    </source>
</evidence>
<dbReference type="InterPro" id="IPR048651">
    <property type="entry name" value="CRLF2-like_D1"/>
</dbReference>
<keyword evidence="9" id="KW-0325">Glycoprotein</keyword>
<evidence type="ECO:0000256" key="2">
    <source>
        <dbReference type="ARBA" id="ARBA00008159"/>
    </source>
</evidence>
<evidence type="ECO:0000256" key="13">
    <source>
        <dbReference type="SAM" id="MobiDB-lite"/>
    </source>
</evidence>
<dbReference type="PANTHER" id="PTHR23037:SF28">
    <property type="entry name" value="ERYTHROPOIETIN RECEPTOR"/>
    <property type="match status" value="1"/>
</dbReference>
<dbReference type="GeneID" id="129326213"/>
<feature type="transmembrane region" description="Helical" evidence="14">
    <location>
        <begin position="232"/>
        <end position="254"/>
    </location>
</feature>
<evidence type="ECO:0000259" key="17">
    <source>
        <dbReference type="Pfam" id="PF21605"/>
    </source>
</evidence>
<dbReference type="AlphaFoldDB" id="A0AA97J363"/>
<feature type="chain" id="PRO_5041639143" description="Cytokine receptor-like factor 2" evidence="15">
    <location>
        <begin position="25"/>
        <end position="330"/>
    </location>
</feature>
<reference evidence="19" key="1">
    <citation type="submission" date="2025-08" db="UniProtKB">
        <authorList>
            <consortium name="RefSeq"/>
        </authorList>
    </citation>
    <scope>IDENTIFICATION</scope>
    <source>
        <tissue evidence="19">Blood</tissue>
    </source>
</reference>
<dbReference type="InterPro" id="IPR013783">
    <property type="entry name" value="Ig-like_fold"/>
</dbReference>
<name>A0AA97J363_EUBMA</name>
<evidence type="ECO:0000256" key="5">
    <source>
        <dbReference type="ARBA" id="ARBA00022989"/>
    </source>
</evidence>
<keyword evidence="7" id="KW-1015">Disulfide bond</keyword>
<keyword evidence="8" id="KW-0675">Receptor</keyword>
<gene>
    <name evidence="19" type="primary">CRLF2</name>
</gene>
<evidence type="ECO:0000256" key="11">
    <source>
        <dbReference type="ARBA" id="ARBA00068087"/>
    </source>
</evidence>
<comment type="similarity">
    <text evidence="2">Belongs to the type I cytokine receptor family. Type 5 subfamily.</text>
</comment>
<sequence length="330" mass="38612">MALGIQAYVVALLWSTLLASRSWAQYLKDNTETSMIKYSIINLNGEQVTLSWNAAQLFSDRNVTMFYRFDEHESKQCPQYILDQGYHTGCHFKTEGEDLYIFIKDTAGKEPLYFDEQKISMFFKPNPPENVTFQWAEDKLTVQCNPPQQPHCFMFELQYKSTLNQEWKSTKGRCCKIEDDGFDPGKCYSFRLRLERLEICNTIAYFSEWGAETHWKNGSSKDSCDMEAESKAIILLTSVMAMILVAFALLMGVCRLERIRRIIMPAIPDPKHIYSDLFRDHNGNFQDWIFKTDNVFVQPKVEYEEEECIIEEQEKEDTQTEKMEAQEKIP</sequence>
<dbReference type="GO" id="GO:0009897">
    <property type="term" value="C:external side of plasma membrane"/>
    <property type="evidence" value="ECO:0007669"/>
    <property type="project" value="TreeGrafter"/>
</dbReference>
<evidence type="ECO:0000256" key="7">
    <source>
        <dbReference type="ARBA" id="ARBA00023157"/>
    </source>
</evidence>
<dbReference type="Pfam" id="PF21605">
    <property type="entry name" value="CRLF2-like_D2"/>
    <property type="match status" value="1"/>
</dbReference>
<dbReference type="InterPro" id="IPR036116">
    <property type="entry name" value="FN3_sf"/>
</dbReference>
<accession>A0AA97J363</accession>
<comment type="function">
    <text evidence="10">Receptor for thymic stromal lymphopoietin (TSLP). Forms a functional complex with TSLP and IL7R which is capable of stimulating cell proliferation through activation of STAT3 and STAT5. Also activates JAK2. Implicated in the development of the hematopoietic system.</text>
</comment>
<evidence type="ECO:0000256" key="14">
    <source>
        <dbReference type="SAM" id="Phobius"/>
    </source>
</evidence>
<evidence type="ECO:0000256" key="4">
    <source>
        <dbReference type="ARBA" id="ARBA00022729"/>
    </source>
</evidence>
<feature type="domain" description="Cytokine receptor-like factor 2-like D2" evidence="17">
    <location>
        <begin position="125"/>
        <end position="218"/>
    </location>
</feature>
<evidence type="ECO:0000256" key="3">
    <source>
        <dbReference type="ARBA" id="ARBA00022692"/>
    </source>
</evidence>
<dbReference type="GO" id="GO:0004896">
    <property type="term" value="F:cytokine receptor activity"/>
    <property type="evidence" value="ECO:0007669"/>
    <property type="project" value="TreeGrafter"/>
</dbReference>
<dbReference type="PANTHER" id="PTHR23037">
    <property type="entry name" value="CYTOKINE RECEPTOR"/>
    <property type="match status" value="1"/>
</dbReference>
<dbReference type="Proteomes" id="UP001190640">
    <property type="component" value="Chromosome 3"/>
</dbReference>
<evidence type="ECO:0000256" key="15">
    <source>
        <dbReference type="SAM" id="SignalP"/>
    </source>
</evidence>
<evidence type="ECO:0000313" key="18">
    <source>
        <dbReference type="Proteomes" id="UP001190640"/>
    </source>
</evidence>
<evidence type="ECO:0000256" key="10">
    <source>
        <dbReference type="ARBA" id="ARBA00058201"/>
    </source>
</evidence>
<keyword evidence="3 14" id="KW-0812">Transmembrane</keyword>
<feature type="region of interest" description="Disordered" evidence="13">
    <location>
        <begin position="310"/>
        <end position="330"/>
    </location>
</feature>
<evidence type="ECO:0000256" key="6">
    <source>
        <dbReference type="ARBA" id="ARBA00023136"/>
    </source>
</evidence>
<keyword evidence="6 14" id="KW-0472">Membrane</keyword>
<protein>
    <recommendedName>
        <fullName evidence="11">Cytokine receptor-like factor 2</fullName>
    </recommendedName>
    <alternativeName>
        <fullName evidence="12">Thymic stromal lymphopoietin protein receptor</fullName>
    </alternativeName>
</protein>
<evidence type="ECO:0000259" key="16">
    <source>
        <dbReference type="Pfam" id="PF21604"/>
    </source>
</evidence>
<evidence type="ECO:0000256" key="1">
    <source>
        <dbReference type="ARBA" id="ARBA00004479"/>
    </source>
</evidence>
<organism evidence="18 19">
    <name type="scientific">Eublepharis macularius</name>
    <name type="common">Leopard gecko</name>
    <name type="synonym">Cyrtodactylus macularius</name>
    <dbReference type="NCBI Taxonomy" id="481883"/>
    <lineage>
        <taxon>Eukaryota</taxon>
        <taxon>Metazoa</taxon>
        <taxon>Chordata</taxon>
        <taxon>Craniata</taxon>
        <taxon>Vertebrata</taxon>
        <taxon>Euteleostomi</taxon>
        <taxon>Lepidosauria</taxon>
        <taxon>Squamata</taxon>
        <taxon>Bifurcata</taxon>
        <taxon>Gekkota</taxon>
        <taxon>Eublepharidae</taxon>
        <taxon>Eublepharinae</taxon>
        <taxon>Eublepharis</taxon>
    </lineage>
</organism>
<feature type="signal peptide" evidence="15">
    <location>
        <begin position="1"/>
        <end position="24"/>
    </location>
</feature>
<dbReference type="CTD" id="64109"/>
<feature type="domain" description="Cytokine receptor-like factor 2-like D1" evidence="16">
    <location>
        <begin position="42"/>
        <end position="92"/>
    </location>
</feature>
<proteinExistence type="inferred from homology"/>
<keyword evidence="18" id="KW-1185">Reference proteome</keyword>
<dbReference type="InterPro" id="IPR048648">
    <property type="entry name" value="CRLF2-like_D2"/>
</dbReference>